<dbReference type="PANTHER" id="PTHR45168:SF3">
    <property type="entry name" value="DNAJ HEAT SHOCK PROTEIN FAMILY (HSP40) MEMBER B2"/>
    <property type="match status" value="1"/>
</dbReference>
<dbReference type="GO" id="GO:0051082">
    <property type="term" value="F:unfolded protein binding"/>
    <property type="evidence" value="ECO:0007669"/>
    <property type="project" value="InterPro"/>
</dbReference>
<name>A0A669PGQ1_PHACC</name>
<keyword evidence="1" id="KW-0143">Chaperone</keyword>
<reference evidence="2" key="2">
    <citation type="submission" date="2025-09" db="UniProtKB">
        <authorList>
            <consortium name="Ensembl"/>
        </authorList>
    </citation>
    <scope>IDENTIFICATION</scope>
</reference>
<dbReference type="OMA" id="GWEQILH"/>
<dbReference type="GO" id="GO:0030544">
    <property type="term" value="F:Hsp70 protein binding"/>
    <property type="evidence" value="ECO:0007669"/>
    <property type="project" value="InterPro"/>
</dbReference>
<keyword evidence="3" id="KW-1185">Reference proteome</keyword>
<dbReference type="PANTHER" id="PTHR45168">
    <property type="entry name" value="DNAJ HOMOLOG SUBFAMILY B MEMBER 2"/>
    <property type="match status" value="1"/>
</dbReference>
<organism evidence="2 3">
    <name type="scientific">Phasianus colchicus</name>
    <name type="common">Common pheasant</name>
    <dbReference type="NCBI Taxonomy" id="9054"/>
    <lineage>
        <taxon>Eukaryota</taxon>
        <taxon>Metazoa</taxon>
        <taxon>Chordata</taxon>
        <taxon>Craniata</taxon>
        <taxon>Vertebrata</taxon>
        <taxon>Euteleostomi</taxon>
        <taxon>Archelosauria</taxon>
        <taxon>Archosauria</taxon>
        <taxon>Dinosauria</taxon>
        <taxon>Saurischia</taxon>
        <taxon>Theropoda</taxon>
        <taxon>Coelurosauria</taxon>
        <taxon>Aves</taxon>
        <taxon>Neognathae</taxon>
        <taxon>Galloanserae</taxon>
        <taxon>Galliformes</taxon>
        <taxon>Phasianidae</taxon>
        <taxon>Phasianinae</taxon>
        <taxon>Phasianus</taxon>
    </lineage>
</organism>
<evidence type="ECO:0000256" key="1">
    <source>
        <dbReference type="ARBA" id="ARBA00023186"/>
    </source>
</evidence>
<dbReference type="Proteomes" id="UP000472261">
    <property type="component" value="Unplaced"/>
</dbReference>
<protein>
    <submittedName>
        <fullName evidence="2">Uncharacterized protein</fullName>
    </submittedName>
</protein>
<proteinExistence type="predicted"/>
<reference evidence="2" key="1">
    <citation type="submission" date="2025-08" db="UniProtKB">
        <authorList>
            <consortium name="Ensembl"/>
        </authorList>
    </citation>
    <scope>IDENTIFICATION</scope>
</reference>
<dbReference type="AlphaFoldDB" id="A0A669PGQ1"/>
<evidence type="ECO:0000313" key="3">
    <source>
        <dbReference type="Proteomes" id="UP000472261"/>
    </source>
</evidence>
<dbReference type="Ensembl" id="ENSPCLT00000001052.1">
    <property type="protein sequence ID" value="ENSPCLP00000000826.1"/>
    <property type="gene ID" value="ENSPCLG00000000674.1"/>
</dbReference>
<sequence>MGNFRSVLTSTEVINGKRITTRKIIENGQEKIEIEEDGRLRSVSINGKEHLKL</sequence>
<dbReference type="InterPro" id="IPR043183">
    <property type="entry name" value="DNJB2/6-like"/>
</dbReference>
<evidence type="ECO:0000313" key="2">
    <source>
        <dbReference type="Ensembl" id="ENSPCLP00000000826.1"/>
    </source>
</evidence>
<accession>A0A669PGQ1</accession>